<evidence type="ECO:0000256" key="1">
    <source>
        <dbReference type="SAM" id="Coils"/>
    </source>
</evidence>
<dbReference type="OrthoDB" id="1294469at2759"/>
<feature type="compositionally biased region" description="Acidic residues" evidence="2">
    <location>
        <begin position="160"/>
        <end position="175"/>
    </location>
</feature>
<feature type="region of interest" description="Disordered" evidence="2">
    <location>
        <begin position="147"/>
        <end position="175"/>
    </location>
</feature>
<evidence type="ECO:0000313" key="3">
    <source>
        <dbReference type="EMBL" id="MQM07264.1"/>
    </source>
</evidence>
<dbReference type="Proteomes" id="UP000652761">
    <property type="component" value="Unassembled WGS sequence"/>
</dbReference>
<dbReference type="AlphaFoldDB" id="A0A843WTG7"/>
<evidence type="ECO:0000313" key="4">
    <source>
        <dbReference type="Proteomes" id="UP000652761"/>
    </source>
</evidence>
<keyword evidence="1" id="KW-0175">Coiled coil</keyword>
<keyword evidence="4" id="KW-1185">Reference proteome</keyword>
<sequence>MPYRKGKKSHYQLKDDFERMIQLSATSLDSESGSTPISAEEAFVSVIRMDRSGRIHCGGSRETRCTWYGTGAGPSSSRYQQQISNIENTLRMEVEELRTEARRQESEMDEMRKELEQLRKRESGMDDIRRQMLKMSTFMTQFQTSQRFIASAPPRAPEDDHVDTDAEGDDYDDDD</sequence>
<gene>
    <name evidence="3" type="ORF">Taro_040103</name>
</gene>
<comment type="caution">
    <text evidence="3">The sequence shown here is derived from an EMBL/GenBank/DDBJ whole genome shotgun (WGS) entry which is preliminary data.</text>
</comment>
<proteinExistence type="predicted"/>
<evidence type="ECO:0000256" key="2">
    <source>
        <dbReference type="SAM" id="MobiDB-lite"/>
    </source>
</evidence>
<accession>A0A843WTG7</accession>
<dbReference type="EMBL" id="NMUH01003836">
    <property type="protein sequence ID" value="MQM07264.1"/>
    <property type="molecule type" value="Genomic_DNA"/>
</dbReference>
<name>A0A843WTG7_COLES</name>
<feature type="coiled-coil region" evidence="1">
    <location>
        <begin position="87"/>
        <end position="128"/>
    </location>
</feature>
<reference evidence="3" key="1">
    <citation type="submission" date="2017-07" db="EMBL/GenBank/DDBJ databases">
        <title>Taro Niue Genome Assembly and Annotation.</title>
        <authorList>
            <person name="Atibalentja N."/>
            <person name="Keating K."/>
            <person name="Fields C.J."/>
        </authorList>
    </citation>
    <scope>NUCLEOTIDE SEQUENCE</scope>
    <source>
        <strain evidence="3">Niue_2</strain>
        <tissue evidence="3">Leaf</tissue>
    </source>
</reference>
<organism evidence="3 4">
    <name type="scientific">Colocasia esculenta</name>
    <name type="common">Wild taro</name>
    <name type="synonym">Arum esculentum</name>
    <dbReference type="NCBI Taxonomy" id="4460"/>
    <lineage>
        <taxon>Eukaryota</taxon>
        <taxon>Viridiplantae</taxon>
        <taxon>Streptophyta</taxon>
        <taxon>Embryophyta</taxon>
        <taxon>Tracheophyta</taxon>
        <taxon>Spermatophyta</taxon>
        <taxon>Magnoliopsida</taxon>
        <taxon>Liliopsida</taxon>
        <taxon>Araceae</taxon>
        <taxon>Aroideae</taxon>
        <taxon>Colocasieae</taxon>
        <taxon>Colocasia</taxon>
    </lineage>
</organism>
<protein>
    <submittedName>
        <fullName evidence="3">Uncharacterized protein</fullName>
    </submittedName>
</protein>